<evidence type="ECO:0000313" key="2">
    <source>
        <dbReference type="Proteomes" id="UP000182237"/>
    </source>
</evidence>
<organism evidence="1 2">
    <name type="scientific">Corynebacterium timonense</name>
    <dbReference type="NCBI Taxonomy" id="441500"/>
    <lineage>
        <taxon>Bacteria</taxon>
        <taxon>Bacillati</taxon>
        <taxon>Actinomycetota</taxon>
        <taxon>Actinomycetes</taxon>
        <taxon>Mycobacteriales</taxon>
        <taxon>Corynebacteriaceae</taxon>
        <taxon>Corynebacterium</taxon>
    </lineage>
</organism>
<accession>A0A1H1U7F5</accession>
<dbReference type="Proteomes" id="UP000182237">
    <property type="component" value="Chromosome I"/>
</dbReference>
<dbReference type="AlphaFoldDB" id="A0A1H1U7F5"/>
<dbReference type="EMBL" id="LT629765">
    <property type="protein sequence ID" value="SDS68277.1"/>
    <property type="molecule type" value="Genomic_DNA"/>
</dbReference>
<name>A0A1H1U7F5_9CORY</name>
<sequence length="146" mass="15793">MAAGPNHIDPTAYLDELLTQASPDQTHVRCCRTSSTRSLSTQADSVCGADYATVSDTRTKDLTHPSYQIISCASRKQTGCGESGMRCRHHQHREWPVHTARIGQPAGGKSQVTLDFTPGKMGKRVHGVCGKILGSDPGNVFAQPRF</sequence>
<keyword evidence="2" id="KW-1185">Reference proteome</keyword>
<proteinExistence type="predicted"/>
<evidence type="ECO:0000313" key="1">
    <source>
        <dbReference type="EMBL" id="SDS68277.1"/>
    </source>
</evidence>
<protein>
    <submittedName>
        <fullName evidence="1">Uncharacterized protein</fullName>
    </submittedName>
</protein>
<dbReference type="eggNOG" id="COG3328">
    <property type="taxonomic scope" value="Bacteria"/>
</dbReference>
<reference evidence="1 2" key="1">
    <citation type="submission" date="2016-10" db="EMBL/GenBank/DDBJ databases">
        <authorList>
            <person name="de Groot N.N."/>
        </authorList>
    </citation>
    <scope>NUCLEOTIDE SEQUENCE [LARGE SCALE GENOMIC DNA]</scope>
    <source>
        <strain evidence="1 2">DSM 45434</strain>
    </source>
</reference>
<gene>
    <name evidence="1" type="ORF">SAMN04488539_2164</name>
</gene>